<accession>K1XY21</accession>
<gene>
    <name evidence="2" type="ORF">ACD_80C00098G0008</name>
</gene>
<keyword evidence="1" id="KW-0472">Membrane</keyword>
<keyword evidence="1" id="KW-0812">Transmembrane</keyword>
<name>K1XY21_9BACT</name>
<dbReference type="AlphaFoldDB" id="K1XY21"/>
<evidence type="ECO:0000313" key="2">
    <source>
        <dbReference type="EMBL" id="EKD25238.1"/>
    </source>
</evidence>
<evidence type="ECO:0000256" key="1">
    <source>
        <dbReference type="SAM" id="Phobius"/>
    </source>
</evidence>
<comment type="caution">
    <text evidence="2">The sequence shown here is derived from an EMBL/GenBank/DDBJ whole genome shotgun (WGS) entry which is preliminary data.</text>
</comment>
<feature type="transmembrane region" description="Helical" evidence="1">
    <location>
        <begin position="80"/>
        <end position="105"/>
    </location>
</feature>
<feature type="non-terminal residue" evidence="2">
    <location>
        <position position="1"/>
    </location>
</feature>
<keyword evidence="1" id="KW-1133">Transmembrane helix</keyword>
<proteinExistence type="predicted"/>
<dbReference type="EMBL" id="AMFJ01036105">
    <property type="protein sequence ID" value="EKD25238.1"/>
    <property type="molecule type" value="Genomic_DNA"/>
</dbReference>
<sequence>KSSPTSWYSSFKKGGQINRYNKKDQFLDLFRCVVYSTDWFWKHKLLRPPWRTRTLCIKNRRCNFDVWNFSSFMASQLCVIFFYVFCFGLLSDFCLFLLFSLRFYFWLVGSNLELVSTWKGESRGAVNILWSLPET</sequence>
<reference evidence="2" key="1">
    <citation type="journal article" date="2012" name="Science">
        <title>Fermentation, hydrogen, and sulfur metabolism in multiple uncultivated bacterial phyla.</title>
        <authorList>
            <person name="Wrighton K.C."/>
            <person name="Thomas B.C."/>
            <person name="Sharon I."/>
            <person name="Miller C.S."/>
            <person name="Castelle C.J."/>
            <person name="VerBerkmoes N.C."/>
            <person name="Wilkins M.J."/>
            <person name="Hettich R.L."/>
            <person name="Lipton M.S."/>
            <person name="Williams K.H."/>
            <person name="Long P.E."/>
            <person name="Banfield J.F."/>
        </authorList>
    </citation>
    <scope>NUCLEOTIDE SEQUENCE [LARGE SCALE GENOMIC DNA]</scope>
</reference>
<protein>
    <submittedName>
        <fullName evidence="2">Uncharacterized protein</fullName>
    </submittedName>
</protein>
<organism evidence="2">
    <name type="scientific">uncultured bacterium</name>
    <name type="common">gcode 4</name>
    <dbReference type="NCBI Taxonomy" id="1234023"/>
    <lineage>
        <taxon>Bacteria</taxon>
        <taxon>environmental samples</taxon>
    </lineage>
</organism>